<dbReference type="Proteomes" id="UP001500212">
    <property type="component" value="Unassembled WGS sequence"/>
</dbReference>
<feature type="transmembrane region" description="Helical" evidence="1">
    <location>
        <begin position="31"/>
        <end position="49"/>
    </location>
</feature>
<proteinExistence type="predicted"/>
<evidence type="ECO:0000259" key="2">
    <source>
        <dbReference type="Pfam" id="PF14317"/>
    </source>
</evidence>
<feature type="transmembrane region" description="Helical" evidence="1">
    <location>
        <begin position="61"/>
        <end position="77"/>
    </location>
</feature>
<dbReference type="InterPro" id="IPR025588">
    <property type="entry name" value="YcxB-like_C"/>
</dbReference>
<name>A0ABP8TQG7_9ACTN</name>
<evidence type="ECO:0000313" key="4">
    <source>
        <dbReference type="Proteomes" id="UP001500212"/>
    </source>
</evidence>
<protein>
    <recommendedName>
        <fullName evidence="2">YcxB-like C-terminal domain-containing protein</fullName>
    </recommendedName>
</protein>
<keyword evidence="1" id="KW-1133">Transmembrane helix</keyword>
<reference evidence="4" key="1">
    <citation type="journal article" date="2019" name="Int. J. Syst. Evol. Microbiol.">
        <title>The Global Catalogue of Microorganisms (GCM) 10K type strain sequencing project: providing services to taxonomists for standard genome sequencing and annotation.</title>
        <authorList>
            <consortium name="The Broad Institute Genomics Platform"/>
            <consortium name="The Broad Institute Genome Sequencing Center for Infectious Disease"/>
            <person name="Wu L."/>
            <person name="Ma J."/>
        </authorList>
    </citation>
    <scope>NUCLEOTIDE SEQUENCE [LARGE SCALE GENOMIC DNA]</scope>
    <source>
        <strain evidence="4">JCM 17938</strain>
    </source>
</reference>
<keyword evidence="1" id="KW-0812">Transmembrane</keyword>
<comment type="caution">
    <text evidence="3">The sequence shown here is derived from an EMBL/GenBank/DDBJ whole genome shotgun (WGS) entry which is preliminary data.</text>
</comment>
<sequence>MFTLSYVPTVEDIAELVADSVQKSRRAASKGIITALMPVGIVLIAVLTRMDGSGPVPDGELIGWMLGWSCAIIWVNGKRLRSLSPLRVAHRQRARHSEVRTPYEVELSDEGLTSRTDELTMKMPWSYFAQVEETKRQFILKRPSGEASFALPKHGLPEAARIDALRDFLHTHITQSR</sequence>
<evidence type="ECO:0000256" key="1">
    <source>
        <dbReference type="SAM" id="Phobius"/>
    </source>
</evidence>
<evidence type="ECO:0000313" key="3">
    <source>
        <dbReference type="EMBL" id="GAA4613951.1"/>
    </source>
</evidence>
<feature type="domain" description="YcxB-like C-terminal" evidence="2">
    <location>
        <begin position="107"/>
        <end position="169"/>
    </location>
</feature>
<gene>
    <name evidence="3" type="ORF">GCM10023195_60680</name>
</gene>
<keyword evidence="1" id="KW-0472">Membrane</keyword>
<organism evidence="3 4">
    <name type="scientific">Actinoallomurus liliacearum</name>
    <dbReference type="NCBI Taxonomy" id="1080073"/>
    <lineage>
        <taxon>Bacteria</taxon>
        <taxon>Bacillati</taxon>
        <taxon>Actinomycetota</taxon>
        <taxon>Actinomycetes</taxon>
        <taxon>Streptosporangiales</taxon>
        <taxon>Thermomonosporaceae</taxon>
        <taxon>Actinoallomurus</taxon>
    </lineage>
</organism>
<accession>A0ABP8TQG7</accession>
<dbReference type="EMBL" id="BAABHJ010000023">
    <property type="protein sequence ID" value="GAA4613951.1"/>
    <property type="molecule type" value="Genomic_DNA"/>
</dbReference>
<dbReference type="Pfam" id="PF14317">
    <property type="entry name" value="YcxB"/>
    <property type="match status" value="1"/>
</dbReference>
<keyword evidence="4" id="KW-1185">Reference proteome</keyword>